<evidence type="ECO:0000256" key="4">
    <source>
        <dbReference type="ARBA" id="ARBA00022630"/>
    </source>
</evidence>
<evidence type="ECO:0000256" key="2">
    <source>
        <dbReference type="ARBA" id="ARBA00011955"/>
    </source>
</evidence>
<name>A0A4R2HY06_9GAMM</name>
<keyword evidence="5 11" id="KW-0808">Transferase</keyword>
<evidence type="ECO:0000256" key="10">
    <source>
        <dbReference type="ARBA" id="ARBA00048540"/>
    </source>
</evidence>
<dbReference type="EMBL" id="SLWQ01000014">
    <property type="protein sequence ID" value="TCO36116.1"/>
    <property type="molecule type" value="Genomic_DNA"/>
</dbReference>
<organism evidence="13 14">
    <name type="scientific">Dokdonella fugitiva</name>
    <dbReference type="NCBI Taxonomy" id="328517"/>
    <lineage>
        <taxon>Bacteria</taxon>
        <taxon>Pseudomonadati</taxon>
        <taxon>Pseudomonadota</taxon>
        <taxon>Gammaproteobacteria</taxon>
        <taxon>Lysobacterales</taxon>
        <taxon>Rhodanobacteraceae</taxon>
        <taxon>Dokdonella</taxon>
    </lineage>
</organism>
<dbReference type="PIRSF" id="PIRSF006268">
    <property type="entry name" value="ApbE"/>
    <property type="match status" value="1"/>
</dbReference>
<comment type="catalytic activity">
    <reaction evidence="10 11">
        <text>L-threonyl-[protein] + FAD = FMN-L-threonyl-[protein] + AMP + H(+)</text>
        <dbReference type="Rhea" id="RHEA:36847"/>
        <dbReference type="Rhea" id="RHEA-COMP:11060"/>
        <dbReference type="Rhea" id="RHEA-COMP:11061"/>
        <dbReference type="ChEBI" id="CHEBI:15378"/>
        <dbReference type="ChEBI" id="CHEBI:30013"/>
        <dbReference type="ChEBI" id="CHEBI:57692"/>
        <dbReference type="ChEBI" id="CHEBI:74257"/>
        <dbReference type="ChEBI" id="CHEBI:456215"/>
        <dbReference type="EC" id="2.7.1.180"/>
    </reaction>
</comment>
<dbReference type="EC" id="2.7.1.180" evidence="2 11"/>
<dbReference type="InterPro" id="IPR024932">
    <property type="entry name" value="ApbE"/>
</dbReference>
<evidence type="ECO:0000256" key="3">
    <source>
        <dbReference type="ARBA" id="ARBA00016337"/>
    </source>
</evidence>
<gene>
    <name evidence="13" type="ORF">EV148_11438</name>
</gene>
<keyword evidence="8 11" id="KW-0460">Magnesium</keyword>
<keyword evidence="6 11" id="KW-0479">Metal-binding</keyword>
<evidence type="ECO:0000256" key="6">
    <source>
        <dbReference type="ARBA" id="ARBA00022723"/>
    </source>
</evidence>
<dbReference type="InterPro" id="IPR003374">
    <property type="entry name" value="ApbE-like_sf"/>
</dbReference>
<evidence type="ECO:0000256" key="8">
    <source>
        <dbReference type="ARBA" id="ARBA00022842"/>
    </source>
</evidence>
<dbReference type="GO" id="GO:0046872">
    <property type="term" value="F:metal ion binding"/>
    <property type="evidence" value="ECO:0007669"/>
    <property type="project" value="UniProtKB-UniRule"/>
</dbReference>
<keyword evidence="13" id="KW-0449">Lipoprotein</keyword>
<dbReference type="AlphaFoldDB" id="A0A4R2HY06"/>
<comment type="cofactor">
    <cofactor evidence="12">
        <name>Mg(2+)</name>
        <dbReference type="ChEBI" id="CHEBI:18420"/>
    </cofactor>
    <cofactor evidence="12">
        <name>Mn(2+)</name>
        <dbReference type="ChEBI" id="CHEBI:29035"/>
    </cofactor>
    <text evidence="12">Magnesium. Can also use manganese.</text>
</comment>
<sequence length="305" mass="31894">MGTRWSAQFHFEPGLDVDRVGAELGSAVATVDAQMSNWREDSDLARLNRAAPGQWVDVPAELAHVLDRALGIGRDTGNAFNIGVGALAGAWGFGPGRGDTSAGAPGGGAAPVLQGALDIDVANRRARRNAEIALDLCGIAKGFGVDALGRVLGRHGIASWLVGIDGEMRARGRKPDGTPWAIAIEAPGFERRAAMGVIELEDAAVATSGDYRHWRDTDAGRIAHTMDPRTGEPVRNGVASVTVLAQDCMDADAHATALLVLGEHAGRAWAERRGLDMLMLVRGEGGIIRTIATGVFAAWARAGAD</sequence>
<dbReference type="Pfam" id="PF02424">
    <property type="entry name" value="ApbE"/>
    <property type="match status" value="1"/>
</dbReference>
<feature type="binding site" evidence="12">
    <location>
        <position position="138"/>
    </location>
    <ligand>
        <name>Mg(2+)</name>
        <dbReference type="ChEBI" id="CHEBI:18420"/>
    </ligand>
</feature>
<feature type="binding site" evidence="12">
    <location>
        <position position="256"/>
    </location>
    <ligand>
        <name>Mg(2+)</name>
        <dbReference type="ChEBI" id="CHEBI:18420"/>
    </ligand>
</feature>
<evidence type="ECO:0000313" key="14">
    <source>
        <dbReference type="Proteomes" id="UP000294862"/>
    </source>
</evidence>
<dbReference type="Gene3D" id="3.10.520.10">
    <property type="entry name" value="ApbE-like domains"/>
    <property type="match status" value="1"/>
</dbReference>
<comment type="caution">
    <text evidence="13">The sequence shown here is derived from an EMBL/GenBank/DDBJ whole genome shotgun (WGS) entry which is preliminary data.</text>
</comment>
<evidence type="ECO:0000256" key="7">
    <source>
        <dbReference type="ARBA" id="ARBA00022827"/>
    </source>
</evidence>
<keyword evidence="4 11" id="KW-0285">Flavoprotein</keyword>
<evidence type="ECO:0000256" key="9">
    <source>
        <dbReference type="ARBA" id="ARBA00031306"/>
    </source>
</evidence>
<evidence type="ECO:0000256" key="12">
    <source>
        <dbReference type="PIRSR" id="PIRSR006268-2"/>
    </source>
</evidence>
<dbReference type="SUPFAM" id="SSF143631">
    <property type="entry name" value="ApbE-like"/>
    <property type="match status" value="1"/>
</dbReference>
<comment type="similarity">
    <text evidence="1 11">Belongs to the ApbE family.</text>
</comment>
<evidence type="ECO:0000256" key="5">
    <source>
        <dbReference type="ARBA" id="ARBA00022679"/>
    </source>
</evidence>
<accession>A0A4R2HY06</accession>
<keyword evidence="14" id="KW-1185">Reference proteome</keyword>
<keyword evidence="7 11" id="KW-0274">FAD</keyword>
<reference evidence="13 14" key="1">
    <citation type="journal article" date="2015" name="Stand. Genomic Sci.">
        <title>Genomic Encyclopedia of Bacterial and Archaeal Type Strains, Phase III: the genomes of soil and plant-associated and newly described type strains.</title>
        <authorList>
            <person name="Whitman W.B."/>
            <person name="Woyke T."/>
            <person name="Klenk H.P."/>
            <person name="Zhou Y."/>
            <person name="Lilburn T.G."/>
            <person name="Beck B.J."/>
            <person name="De Vos P."/>
            <person name="Vandamme P."/>
            <person name="Eisen J.A."/>
            <person name="Garrity G."/>
            <person name="Hugenholtz P."/>
            <person name="Kyrpides N.C."/>
        </authorList>
    </citation>
    <scope>NUCLEOTIDE SEQUENCE [LARGE SCALE GENOMIC DNA]</scope>
    <source>
        <strain evidence="13 14">A3</strain>
    </source>
</reference>
<evidence type="ECO:0000313" key="13">
    <source>
        <dbReference type="EMBL" id="TCO36116.1"/>
    </source>
</evidence>
<proteinExistence type="inferred from homology"/>
<dbReference type="Proteomes" id="UP000294862">
    <property type="component" value="Unassembled WGS sequence"/>
</dbReference>
<feature type="binding site" evidence="12">
    <location>
        <position position="252"/>
    </location>
    <ligand>
        <name>Mg(2+)</name>
        <dbReference type="ChEBI" id="CHEBI:18420"/>
    </ligand>
</feature>
<dbReference type="PANTHER" id="PTHR30040:SF2">
    <property type="entry name" value="FAD:PROTEIN FMN TRANSFERASE"/>
    <property type="match status" value="1"/>
</dbReference>
<evidence type="ECO:0000256" key="1">
    <source>
        <dbReference type="ARBA" id="ARBA00008282"/>
    </source>
</evidence>
<dbReference type="PANTHER" id="PTHR30040">
    <property type="entry name" value="THIAMINE BIOSYNTHESIS LIPOPROTEIN APBE"/>
    <property type="match status" value="1"/>
</dbReference>
<dbReference type="GO" id="GO:0016740">
    <property type="term" value="F:transferase activity"/>
    <property type="evidence" value="ECO:0007669"/>
    <property type="project" value="UniProtKB-UniRule"/>
</dbReference>
<protein>
    <recommendedName>
        <fullName evidence="3 11">FAD:protein FMN transferase</fullName>
        <ecNumber evidence="2 11">2.7.1.180</ecNumber>
    </recommendedName>
    <alternativeName>
        <fullName evidence="9 11">Flavin transferase</fullName>
    </alternativeName>
</protein>
<evidence type="ECO:0000256" key="11">
    <source>
        <dbReference type="PIRNR" id="PIRNR006268"/>
    </source>
</evidence>